<feature type="signal peptide" evidence="9">
    <location>
        <begin position="1"/>
        <end position="37"/>
    </location>
</feature>
<evidence type="ECO:0000256" key="8">
    <source>
        <dbReference type="SAM" id="MobiDB-lite"/>
    </source>
</evidence>
<dbReference type="InterPro" id="IPR016828">
    <property type="entry name" value="Alpha-L-arabinofuranosidase"/>
</dbReference>
<accession>A0A6M6BKR5</accession>
<dbReference type="CDD" id="cd18820">
    <property type="entry name" value="GH43_LbAraf43-like"/>
    <property type="match status" value="1"/>
</dbReference>
<dbReference type="Proteomes" id="UP000501623">
    <property type="component" value="Chromosome"/>
</dbReference>
<protein>
    <submittedName>
        <fullName evidence="10">Family 43 glycosylhydrolase</fullName>
    </submittedName>
</protein>
<evidence type="ECO:0000256" key="6">
    <source>
        <dbReference type="PIRSR" id="PIRSR606710-2"/>
    </source>
</evidence>
<keyword evidence="11" id="KW-1185">Reference proteome</keyword>
<dbReference type="InterPro" id="IPR006710">
    <property type="entry name" value="Glyco_hydro_43"/>
</dbReference>
<dbReference type="PANTHER" id="PTHR43817:SF1">
    <property type="entry name" value="HYDROLASE, FAMILY 43, PUTATIVE (AFU_ORTHOLOGUE AFUA_3G01660)-RELATED"/>
    <property type="match status" value="1"/>
</dbReference>
<dbReference type="InterPro" id="IPR023296">
    <property type="entry name" value="Glyco_hydro_beta-prop_sf"/>
</dbReference>
<keyword evidence="2 9" id="KW-0732">Signal</keyword>
<dbReference type="RefSeq" id="WP_171592510.1">
    <property type="nucleotide sequence ID" value="NZ_CP053538.1"/>
</dbReference>
<dbReference type="EMBL" id="CP053538">
    <property type="protein sequence ID" value="QJX48424.1"/>
    <property type="molecule type" value="Genomic_DNA"/>
</dbReference>
<feature type="site" description="Important for catalytic activity, responsible for pKa modulation of the active site Glu and correct orientation of both the proton donor and substrate" evidence="6">
    <location>
        <position position="169"/>
    </location>
</feature>
<dbReference type="Pfam" id="PF04616">
    <property type="entry name" value="Glyco_hydro_43"/>
    <property type="match status" value="1"/>
</dbReference>
<dbReference type="PANTHER" id="PTHR43817">
    <property type="entry name" value="GLYCOSYL HYDROLASE"/>
    <property type="match status" value="1"/>
</dbReference>
<dbReference type="GO" id="GO:0004553">
    <property type="term" value="F:hydrolase activity, hydrolyzing O-glycosyl compounds"/>
    <property type="evidence" value="ECO:0007669"/>
    <property type="project" value="InterPro"/>
</dbReference>
<dbReference type="KEGG" id="hts:HMJ29_16445"/>
<dbReference type="Gene3D" id="2.115.10.20">
    <property type="entry name" value="Glycosyl hydrolase domain, family 43"/>
    <property type="match status" value="1"/>
</dbReference>
<proteinExistence type="inferred from homology"/>
<feature type="active site" description="Proton acceptor" evidence="5">
    <location>
        <position position="58"/>
    </location>
</feature>
<dbReference type="PIRSF" id="PIRSF025414">
    <property type="entry name" value="Alpha-L-arabinofuranosidase"/>
    <property type="match status" value="1"/>
</dbReference>
<feature type="chain" id="PRO_5027006005" evidence="9">
    <location>
        <begin position="38"/>
        <end position="369"/>
    </location>
</feature>
<sequence length="369" mass="41104">MRKTSPSNFVSRRALLLRVLQHLALSIGLLTSTLGHAQQQSTAAATTFTNPLLPSGADPWSIYHDGYYYYTHTTGANITLWKTTSLSQLRTAEHRVVWTPPATGPNSQHIWAPELHWLNGKWYLYYAADGGKNEDHRLWVLENSSPNPLQGTWVDKGQLRDASNKWAIDGSVFENKGQLYFVWSGWEGDANGRQDIYLARLKNPWTIAGERLKVSTPVYAWERNGDLHDAVNPPHVDVNEGPQVLRHGNKIVLIYSASGCWTDFYALGMLTAPVDSDLLLPGSWTKSARPVFQQDPAAGVYAPGHNSFFSSPDGTQDWLLYHANDAPDQGCGRFRSPRAQPFTWNNDDTPNFGRPIAPGVALPRPSGEK</sequence>
<evidence type="ECO:0000256" key="5">
    <source>
        <dbReference type="PIRSR" id="PIRSR606710-1"/>
    </source>
</evidence>
<gene>
    <name evidence="10" type="ORF">HMJ29_16445</name>
</gene>
<evidence type="ECO:0000256" key="1">
    <source>
        <dbReference type="ARBA" id="ARBA00009865"/>
    </source>
</evidence>
<comment type="similarity">
    <text evidence="1 7">Belongs to the glycosyl hydrolase 43 family.</text>
</comment>
<dbReference type="AlphaFoldDB" id="A0A6M6BKR5"/>
<evidence type="ECO:0000256" key="3">
    <source>
        <dbReference type="ARBA" id="ARBA00022801"/>
    </source>
</evidence>
<evidence type="ECO:0000256" key="9">
    <source>
        <dbReference type="SAM" id="SignalP"/>
    </source>
</evidence>
<evidence type="ECO:0000256" key="2">
    <source>
        <dbReference type="ARBA" id="ARBA00022729"/>
    </source>
</evidence>
<evidence type="ECO:0000256" key="4">
    <source>
        <dbReference type="ARBA" id="ARBA00023295"/>
    </source>
</evidence>
<keyword evidence="3 7" id="KW-0378">Hydrolase</keyword>
<evidence type="ECO:0000313" key="11">
    <source>
        <dbReference type="Proteomes" id="UP000501623"/>
    </source>
</evidence>
<reference evidence="10 11" key="1">
    <citation type="submission" date="2020-05" db="EMBL/GenBank/DDBJ databases">
        <title>Complete genome sequence of Hymenobacter sp. TS19 in Coasted Sand Dune.</title>
        <authorList>
            <person name="Lee J.-H."/>
            <person name="Jung J.-H."/>
            <person name="Jeong S."/>
            <person name="Zhao L."/>
            <person name="Kim M.-K."/>
            <person name="Seo H.-S."/>
            <person name="Lim S."/>
        </authorList>
    </citation>
    <scope>NUCLEOTIDE SEQUENCE [LARGE SCALE GENOMIC DNA]</scope>
    <source>
        <strain evidence="10 11">TS19</strain>
    </source>
</reference>
<dbReference type="GO" id="GO:0005975">
    <property type="term" value="P:carbohydrate metabolic process"/>
    <property type="evidence" value="ECO:0007669"/>
    <property type="project" value="InterPro"/>
</dbReference>
<organism evidence="10 11">
    <name type="scientific">Hymenobacter taeanensis</name>
    <dbReference type="NCBI Taxonomy" id="2735321"/>
    <lineage>
        <taxon>Bacteria</taxon>
        <taxon>Pseudomonadati</taxon>
        <taxon>Bacteroidota</taxon>
        <taxon>Cytophagia</taxon>
        <taxon>Cytophagales</taxon>
        <taxon>Hymenobacteraceae</taxon>
        <taxon>Hymenobacter</taxon>
    </lineage>
</organism>
<evidence type="ECO:0000313" key="10">
    <source>
        <dbReference type="EMBL" id="QJX48424.1"/>
    </source>
</evidence>
<name>A0A6M6BKR5_9BACT</name>
<keyword evidence="4 7" id="KW-0326">Glycosidase</keyword>
<evidence type="ECO:0000256" key="7">
    <source>
        <dbReference type="RuleBase" id="RU361187"/>
    </source>
</evidence>
<feature type="active site" description="Proton donor" evidence="5">
    <location>
        <position position="240"/>
    </location>
</feature>
<feature type="region of interest" description="Disordered" evidence="8">
    <location>
        <begin position="343"/>
        <end position="369"/>
    </location>
</feature>
<dbReference type="SUPFAM" id="SSF75005">
    <property type="entry name" value="Arabinanase/levansucrase/invertase"/>
    <property type="match status" value="1"/>
</dbReference>